<name>A0A0W8ICU1_9MICC</name>
<keyword evidence="7" id="KW-1185">Reference proteome</keyword>
<organism evidence="6 7">
    <name type="scientific">Nesterenkonia jeotgali</name>
    <dbReference type="NCBI Taxonomy" id="317018"/>
    <lineage>
        <taxon>Bacteria</taxon>
        <taxon>Bacillati</taxon>
        <taxon>Actinomycetota</taxon>
        <taxon>Actinomycetes</taxon>
        <taxon>Micrococcales</taxon>
        <taxon>Micrococcaceae</taxon>
        <taxon>Nesterenkonia</taxon>
    </lineage>
</organism>
<evidence type="ECO:0000256" key="4">
    <source>
        <dbReference type="SAM" id="MobiDB-lite"/>
    </source>
</evidence>
<dbReference type="RefSeq" id="WP_058889016.1">
    <property type="nucleotide sequence ID" value="NZ_LQBM01000004.1"/>
</dbReference>
<evidence type="ECO:0000256" key="2">
    <source>
        <dbReference type="ARBA" id="ARBA00022670"/>
    </source>
</evidence>
<dbReference type="GO" id="GO:0006508">
    <property type="term" value="P:proteolysis"/>
    <property type="evidence" value="ECO:0007669"/>
    <property type="project" value="UniProtKB-KW"/>
</dbReference>
<dbReference type="Pfam" id="PF04586">
    <property type="entry name" value="Peptidase_S78"/>
    <property type="match status" value="1"/>
</dbReference>
<keyword evidence="1" id="KW-1188">Viral release from host cell</keyword>
<dbReference type="GO" id="GO:0008233">
    <property type="term" value="F:peptidase activity"/>
    <property type="evidence" value="ECO:0007669"/>
    <property type="project" value="UniProtKB-KW"/>
</dbReference>
<evidence type="ECO:0000259" key="5">
    <source>
        <dbReference type="Pfam" id="PF04586"/>
    </source>
</evidence>
<dbReference type="InterPro" id="IPR006433">
    <property type="entry name" value="Prohead_protease"/>
</dbReference>
<evidence type="ECO:0000313" key="7">
    <source>
        <dbReference type="Proteomes" id="UP000054023"/>
    </source>
</evidence>
<protein>
    <recommendedName>
        <fullName evidence="5">Prohead serine protease domain-containing protein</fullName>
    </recommendedName>
</protein>
<evidence type="ECO:0000313" key="6">
    <source>
        <dbReference type="EMBL" id="KUG57782.1"/>
    </source>
</evidence>
<dbReference type="NCBIfam" id="TIGR01543">
    <property type="entry name" value="proheadase_HK97"/>
    <property type="match status" value="1"/>
</dbReference>
<gene>
    <name evidence="6" type="ORF">AVL63_04465</name>
</gene>
<dbReference type="Proteomes" id="UP000054023">
    <property type="component" value="Unassembled WGS sequence"/>
</dbReference>
<dbReference type="InterPro" id="IPR054613">
    <property type="entry name" value="Peptidase_S78_dom"/>
</dbReference>
<dbReference type="OrthoDB" id="8444243at2"/>
<evidence type="ECO:0000256" key="1">
    <source>
        <dbReference type="ARBA" id="ARBA00022612"/>
    </source>
</evidence>
<dbReference type="AlphaFoldDB" id="A0A0W8ICU1"/>
<proteinExistence type="predicted"/>
<evidence type="ECO:0000256" key="3">
    <source>
        <dbReference type="ARBA" id="ARBA00022801"/>
    </source>
</evidence>
<keyword evidence="3" id="KW-0378">Hydrolase</keyword>
<sequence length="295" mass="31954">MTQRKIKALAEVQLKTDADIEGLEEGECIAYPAVFDVKDSHGDIIRKGAFAEDLDAWRAKGDAVPVLYGHDFWNILHNIGGSKDLLEDDHGLRVKIRFDMESETGQHAYRMVKQRRIADLSFAYDVLEEKIVRTADGEFDYNELIKLKLYEVSFVPIGANRETSVVAVKNQARTIASAAGRVQAAKSTEETTKALTALVAATAKAFTTIAEALDPESLAGLQALADESTQTPDAGPDGQQPGEENHDAHTSGDGTVSEDPSGKDQGDADLDVSAKAMDAMFQFHALRAESETSNG</sequence>
<reference evidence="7" key="1">
    <citation type="submission" date="2015-12" db="EMBL/GenBank/DDBJ databases">
        <authorList>
            <person name="Nair G.R."/>
            <person name="Kaur G."/>
            <person name="Mayilraj S."/>
        </authorList>
    </citation>
    <scope>NUCLEOTIDE SEQUENCE [LARGE SCALE GENOMIC DNA]</scope>
    <source>
        <strain evidence="7">CD08_7</strain>
    </source>
</reference>
<dbReference type="STRING" id="317018.AVL63_04465"/>
<dbReference type="EMBL" id="LQBM01000004">
    <property type="protein sequence ID" value="KUG57782.1"/>
    <property type="molecule type" value="Genomic_DNA"/>
</dbReference>
<feature type="region of interest" description="Disordered" evidence="4">
    <location>
        <begin position="228"/>
        <end position="273"/>
    </location>
</feature>
<accession>A0A0W8ICU1</accession>
<feature type="domain" description="Prohead serine protease" evidence="5">
    <location>
        <begin position="27"/>
        <end position="173"/>
    </location>
</feature>
<comment type="caution">
    <text evidence="6">The sequence shown here is derived from an EMBL/GenBank/DDBJ whole genome shotgun (WGS) entry which is preliminary data.</text>
</comment>
<keyword evidence="2" id="KW-0645">Protease</keyword>